<evidence type="ECO:0000313" key="4">
    <source>
        <dbReference type="Proteomes" id="UP001052739"/>
    </source>
</evidence>
<feature type="region of interest" description="Disordered" evidence="1">
    <location>
        <begin position="161"/>
        <end position="192"/>
    </location>
</feature>
<dbReference type="SUPFAM" id="SSF160631">
    <property type="entry name" value="SMI1/KNR4-like"/>
    <property type="match status" value="2"/>
</dbReference>
<feature type="domain" description="Knr4/Smi1-like" evidence="2">
    <location>
        <begin position="23"/>
        <end position="148"/>
    </location>
</feature>
<organism evidence="3 4">
    <name type="scientific">Streptomyces hydrogenans</name>
    <dbReference type="NCBI Taxonomy" id="1873719"/>
    <lineage>
        <taxon>Bacteria</taxon>
        <taxon>Bacillati</taxon>
        <taxon>Actinomycetota</taxon>
        <taxon>Actinomycetes</taxon>
        <taxon>Kitasatosporales</taxon>
        <taxon>Streptomycetaceae</taxon>
        <taxon>Streptomyces</taxon>
    </lineage>
</organism>
<protein>
    <recommendedName>
        <fullName evidence="2">Knr4/Smi1-like domain-containing protein</fullName>
    </recommendedName>
</protein>
<dbReference type="EMBL" id="BNDW01000040">
    <property type="protein sequence ID" value="GHI23978.1"/>
    <property type="molecule type" value="Genomic_DNA"/>
</dbReference>
<dbReference type="SMART" id="SM00860">
    <property type="entry name" value="SMI1_KNR4"/>
    <property type="match status" value="2"/>
</dbReference>
<proteinExistence type="predicted"/>
<sequence>MSGAPQDAVTAFAALFGPPPRGPAIPVDWDAVEEWLGLRLPADYKAVATAYGPVDLGEHLWIQTPYGAGDGAFDYGHWVAESRRAAPGVLPFGSTRTSATLFWDTTASDDPDAWPVVLHDPQEERKGGDPWRRPGTTLLPTLARLVDEGLRRTLARSALAEDVTSTWTPPPRRPAPTPEQRAALTGGGTGLDTLTALVPPPAEPYLGGRDWEWTYDQLGTTLPSAYVRFMETYGGGVWCDWLRFPLPRGADRYDFAPWAEWYADNYRSLRADYPEFHPLAAWPEPRGFLTFASTVDGDQLGWLADGDDPETWPLAIDPRHARVGPPLTGTLTEVLLAWLRGELAVEGLPRLAYPHGDPIDRVTYEPRKAPQDRPVGRS</sequence>
<dbReference type="InterPro" id="IPR018958">
    <property type="entry name" value="Knr4/Smi1-like_dom"/>
</dbReference>
<feature type="compositionally biased region" description="Pro residues" evidence="1">
    <location>
        <begin position="168"/>
        <end position="177"/>
    </location>
</feature>
<evidence type="ECO:0000256" key="1">
    <source>
        <dbReference type="SAM" id="MobiDB-lite"/>
    </source>
</evidence>
<dbReference type="RefSeq" id="WP_190223067.1">
    <property type="nucleotide sequence ID" value="NZ_BNBS01000025.1"/>
</dbReference>
<accession>A0ABQ3PG30</accession>
<gene>
    <name evidence="3" type="ORF">Shyd_53490</name>
</gene>
<feature type="domain" description="Knr4/Smi1-like" evidence="2">
    <location>
        <begin position="201"/>
        <end position="341"/>
    </location>
</feature>
<reference evidence="3" key="1">
    <citation type="submission" date="2024-05" db="EMBL/GenBank/DDBJ databases">
        <title>Whole genome shotgun sequence of Streptomyces hydrogenans NBRC 13475.</title>
        <authorList>
            <person name="Komaki H."/>
            <person name="Tamura T."/>
        </authorList>
    </citation>
    <scope>NUCLEOTIDE SEQUENCE</scope>
    <source>
        <strain evidence="3">NBRC 13475</strain>
    </source>
</reference>
<comment type="caution">
    <text evidence="3">The sequence shown here is derived from an EMBL/GenBank/DDBJ whole genome shotgun (WGS) entry which is preliminary data.</text>
</comment>
<dbReference type="Proteomes" id="UP001052739">
    <property type="component" value="Unassembled WGS sequence"/>
</dbReference>
<dbReference type="InterPro" id="IPR037883">
    <property type="entry name" value="Knr4/Smi1-like_sf"/>
</dbReference>
<evidence type="ECO:0000259" key="2">
    <source>
        <dbReference type="SMART" id="SM00860"/>
    </source>
</evidence>
<name>A0ABQ3PG30_9ACTN</name>
<feature type="region of interest" description="Disordered" evidence="1">
    <location>
        <begin position="359"/>
        <end position="378"/>
    </location>
</feature>
<keyword evidence="4" id="KW-1185">Reference proteome</keyword>
<evidence type="ECO:0000313" key="3">
    <source>
        <dbReference type="EMBL" id="GHI23978.1"/>
    </source>
</evidence>